<dbReference type="CDD" id="cd12797">
    <property type="entry name" value="M23_peptidase"/>
    <property type="match status" value="1"/>
</dbReference>
<dbReference type="OrthoDB" id="9801052at2"/>
<sequence>MLDISFSKLLNYLRDRDIRVLPLEFRSADYIALDLSETNLELQSVDSSSSQRLSIFINAYLKQNKAKVAFGGYLEVRTLYKRSAYFNSENQNTARNIHLGVDLWCDAGTPILAALDGHIHSFQNNTNFGDYGPTIILKHEVSNVEFYTLYGHLSLESISNIKVGQGVKQGQEIACLGTSAVNGDYPPHLHFQIIKDIATYSGDYPGVCNVSDLAFYTANCPNPNLLLKI</sequence>
<gene>
    <name evidence="2" type="ORF">BN863_26700</name>
</gene>
<feature type="domain" description="M23ase beta-sheet core" evidence="1">
    <location>
        <begin position="97"/>
        <end position="196"/>
    </location>
</feature>
<dbReference type="PANTHER" id="PTHR21666">
    <property type="entry name" value="PEPTIDASE-RELATED"/>
    <property type="match status" value="1"/>
</dbReference>
<dbReference type="PATRIC" id="fig|1347342.6.peg.2686"/>
<dbReference type="AlphaFoldDB" id="T2KND5"/>
<name>T2KND5_FORAG</name>
<evidence type="ECO:0000313" key="2">
    <source>
        <dbReference type="EMBL" id="CDF80382.1"/>
    </source>
</evidence>
<protein>
    <submittedName>
        <fullName evidence="2">Peptidase, M23 family</fullName>
        <ecNumber evidence="2">3.4.24.-</ecNumber>
    </submittedName>
</protein>
<dbReference type="EMBL" id="HG315671">
    <property type="protein sequence ID" value="CDF80382.1"/>
    <property type="molecule type" value="Genomic_DNA"/>
</dbReference>
<proteinExistence type="predicted"/>
<reference evidence="2 3" key="1">
    <citation type="journal article" date="2013" name="Appl. Environ. Microbiol.">
        <title>The genome of the alga-associated marine flavobacterium Formosa agariphila KMM 3901T reveals a broad potential for degradation of algal polysaccharides.</title>
        <authorList>
            <person name="Mann A.J."/>
            <person name="Hahnke R.L."/>
            <person name="Huang S."/>
            <person name="Werner J."/>
            <person name="Xing P."/>
            <person name="Barbeyron T."/>
            <person name="Huettel B."/>
            <person name="Stueber K."/>
            <person name="Reinhardt R."/>
            <person name="Harder J."/>
            <person name="Gloeckner F.O."/>
            <person name="Amann R.I."/>
            <person name="Teeling H."/>
        </authorList>
    </citation>
    <scope>NUCLEOTIDE SEQUENCE [LARGE SCALE GENOMIC DNA]</scope>
    <source>
        <strain evidence="3">DSM 15362 / KCTC 12365 / LMG 23005 / KMM 3901</strain>
    </source>
</reference>
<dbReference type="InterPro" id="IPR016047">
    <property type="entry name" value="M23ase_b-sheet_dom"/>
</dbReference>
<evidence type="ECO:0000259" key="1">
    <source>
        <dbReference type="Pfam" id="PF01551"/>
    </source>
</evidence>
<evidence type="ECO:0000313" key="3">
    <source>
        <dbReference type="Proteomes" id="UP000016160"/>
    </source>
</evidence>
<dbReference type="RefSeq" id="WP_038531523.1">
    <property type="nucleotide sequence ID" value="NZ_HG315671.1"/>
</dbReference>
<dbReference type="PANTHER" id="PTHR21666:SF270">
    <property type="entry name" value="MUREIN HYDROLASE ACTIVATOR ENVC"/>
    <property type="match status" value="1"/>
</dbReference>
<dbReference type="EC" id="3.4.24.-" evidence="2"/>
<dbReference type="GO" id="GO:0004222">
    <property type="term" value="F:metalloendopeptidase activity"/>
    <property type="evidence" value="ECO:0007669"/>
    <property type="project" value="TreeGrafter"/>
</dbReference>
<accession>T2KND5</accession>
<dbReference type="InterPro" id="IPR050570">
    <property type="entry name" value="Cell_wall_metabolism_enzyme"/>
</dbReference>
<dbReference type="InterPro" id="IPR011055">
    <property type="entry name" value="Dup_hybrid_motif"/>
</dbReference>
<dbReference type="SUPFAM" id="SSF51261">
    <property type="entry name" value="Duplicated hybrid motif"/>
    <property type="match status" value="1"/>
</dbReference>
<dbReference type="STRING" id="1347342.BN863_26700"/>
<dbReference type="Proteomes" id="UP000016160">
    <property type="component" value="Chromosome"/>
</dbReference>
<keyword evidence="3" id="KW-1185">Reference proteome</keyword>
<organism evidence="2 3">
    <name type="scientific">Formosa agariphila (strain DSM 15362 / KCTC 12365 / LMG 23005 / KMM 3901 / M-2Alg 35-1)</name>
    <dbReference type="NCBI Taxonomy" id="1347342"/>
    <lineage>
        <taxon>Bacteria</taxon>
        <taxon>Pseudomonadati</taxon>
        <taxon>Bacteroidota</taxon>
        <taxon>Flavobacteriia</taxon>
        <taxon>Flavobacteriales</taxon>
        <taxon>Flavobacteriaceae</taxon>
        <taxon>Formosa</taxon>
    </lineage>
</organism>
<keyword evidence="2" id="KW-0378">Hydrolase</keyword>
<dbReference type="Pfam" id="PF01551">
    <property type="entry name" value="Peptidase_M23"/>
    <property type="match status" value="1"/>
</dbReference>
<dbReference type="eggNOG" id="COG0739">
    <property type="taxonomic scope" value="Bacteria"/>
</dbReference>
<dbReference type="Gene3D" id="2.70.70.10">
    <property type="entry name" value="Glucose Permease (Domain IIA)"/>
    <property type="match status" value="1"/>
</dbReference>
<dbReference type="HOGENOM" id="CLU_104232_0_0_10"/>